<name>A0A1M7MRW7_9BACT</name>
<evidence type="ECO:0000313" key="2">
    <source>
        <dbReference type="EMBL" id="SHM93701.1"/>
    </source>
</evidence>
<dbReference type="AlphaFoldDB" id="A0A1M7MRW7"/>
<feature type="domain" description="Haem-binding uptake Tiki superfamily ChaN" evidence="1">
    <location>
        <begin position="43"/>
        <end position="245"/>
    </location>
</feature>
<sequence>MRQWILVFISFIIPAPGIAQGDQPESWTIIESASGKSVDISEMLAAMDATPIIVFGEEHDDSLAHVLQKKLYGNLIAEFDKVSLSLEMFERDVQLIIDEYLSGWISEDKLIDEGRAWSNYTDYAPLVNMAKASGQQVIAANVPGRYASMVARKGLGSLKMLDRRAQKYFTLFQPPGPDDAYLIKFNDAMGAHAQHMGPQYFHAQLLRDATMAESLLYHWRKNRKTKILHLTGRFHSDEGLGTVNALKKKKEKLKVMTISCFPSEMYRSPDLIAIKSLADYIILTKPPAE</sequence>
<evidence type="ECO:0000313" key="3">
    <source>
        <dbReference type="Proteomes" id="UP000184513"/>
    </source>
</evidence>
<gene>
    <name evidence="2" type="ORF">SAMN04488057_104450</name>
</gene>
<dbReference type="EMBL" id="FRCY01000004">
    <property type="protein sequence ID" value="SHM93701.1"/>
    <property type="molecule type" value="Genomic_DNA"/>
</dbReference>
<reference evidence="2 3" key="1">
    <citation type="submission" date="2016-11" db="EMBL/GenBank/DDBJ databases">
        <authorList>
            <person name="Jaros S."/>
            <person name="Januszkiewicz K."/>
            <person name="Wedrychowicz H."/>
        </authorList>
    </citation>
    <scope>NUCLEOTIDE SEQUENCE [LARGE SCALE GENOMIC DNA]</scope>
    <source>
        <strain evidence="2 3">CGMCC 1.6102</strain>
    </source>
</reference>
<proteinExistence type="predicted"/>
<dbReference type="Pfam" id="PF04187">
    <property type="entry name" value="Cofac_haem_bdg"/>
    <property type="match status" value="1"/>
</dbReference>
<dbReference type="Proteomes" id="UP000184513">
    <property type="component" value="Unassembled WGS sequence"/>
</dbReference>
<protein>
    <submittedName>
        <fullName evidence="2">Uncharacterized iron-regulated protein</fullName>
    </submittedName>
</protein>
<dbReference type="CDD" id="cd14727">
    <property type="entry name" value="ChanN-like"/>
    <property type="match status" value="1"/>
</dbReference>
<keyword evidence="3" id="KW-1185">Reference proteome</keyword>
<dbReference type="SUPFAM" id="SSF159501">
    <property type="entry name" value="EreA/ChaN-like"/>
    <property type="match status" value="1"/>
</dbReference>
<dbReference type="STRING" id="388280.SAMN04488057_104450"/>
<dbReference type="RefSeq" id="WP_073094197.1">
    <property type="nucleotide sequence ID" value="NZ_FRCY01000004.1"/>
</dbReference>
<dbReference type="Gene3D" id="3.40.50.11550">
    <property type="match status" value="1"/>
</dbReference>
<organism evidence="2 3">
    <name type="scientific">Cyclobacterium lianum</name>
    <dbReference type="NCBI Taxonomy" id="388280"/>
    <lineage>
        <taxon>Bacteria</taxon>
        <taxon>Pseudomonadati</taxon>
        <taxon>Bacteroidota</taxon>
        <taxon>Cytophagia</taxon>
        <taxon>Cytophagales</taxon>
        <taxon>Cyclobacteriaceae</taxon>
        <taxon>Cyclobacterium</taxon>
    </lineage>
</organism>
<dbReference type="InterPro" id="IPR007314">
    <property type="entry name" value="Cofac_haem-bd_dom"/>
</dbReference>
<accession>A0A1M7MRW7</accession>
<evidence type="ECO:0000259" key="1">
    <source>
        <dbReference type="Pfam" id="PF04187"/>
    </source>
</evidence>